<protein>
    <recommendedName>
        <fullName evidence="1">Right handed beta helix domain-containing protein</fullName>
    </recommendedName>
</protein>
<dbReference type="Gene3D" id="2.160.20.10">
    <property type="entry name" value="Single-stranded right-handed beta-helix, Pectin lyase-like"/>
    <property type="match status" value="1"/>
</dbReference>
<dbReference type="Proteomes" id="UP000010433">
    <property type="component" value="Unassembled WGS sequence"/>
</dbReference>
<dbReference type="HOGENOM" id="CLU_040643_0_0_10"/>
<feature type="domain" description="Right handed beta helix" evidence="1">
    <location>
        <begin position="164"/>
        <end position="270"/>
    </location>
</feature>
<accession>L1NIH7</accession>
<dbReference type="EMBL" id="AMEP01000042">
    <property type="protein sequence ID" value="EKY03075.1"/>
    <property type="molecule type" value="Genomic_DNA"/>
</dbReference>
<dbReference type="Pfam" id="PF13229">
    <property type="entry name" value="Beta_helix"/>
    <property type="match status" value="1"/>
</dbReference>
<keyword evidence="3" id="KW-1185">Reference proteome</keyword>
<reference evidence="2 3" key="1">
    <citation type="submission" date="2012-05" db="EMBL/GenBank/DDBJ databases">
        <authorList>
            <person name="Weinstock G."/>
            <person name="Sodergren E."/>
            <person name="Lobos E.A."/>
            <person name="Fulton L."/>
            <person name="Fulton R."/>
            <person name="Courtney L."/>
            <person name="Fronick C."/>
            <person name="O'Laughlin M."/>
            <person name="Godfrey J."/>
            <person name="Wilson R.M."/>
            <person name="Miner T."/>
            <person name="Farmer C."/>
            <person name="Delehaunty K."/>
            <person name="Cordes M."/>
            <person name="Minx P."/>
            <person name="Tomlinson C."/>
            <person name="Chen J."/>
            <person name="Wollam A."/>
            <person name="Pepin K.H."/>
            <person name="Bhonagiri V."/>
            <person name="Zhang X."/>
            <person name="Suruliraj S."/>
            <person name="Warren W."/>
            <person name="Mitreva M."/>
            <person name="Mardis E.R."/>
            <person name="Wilson R.K."/>
        </authorList>
    </citation>
    <scope>NUCLEOTIDE SEQUENCE [LARGE SCALE GENOMIC DNA]</scope>
    <source>
        <strain evidence="2 3">F0055</strain>
    </source>
</reference>
<dbReference type="InterPro" id="IPR012334">
    <property type="entry name" value="Pectin_lyas_fold"/>
</dbReference>
<dbReference type="InterPro" id="IPR059226">
    <property type="entry name" value="Choice_anch_Q_dom"/>
</dbReference>
<name>L1NIH7_9BACT</name>
<evidence type="ECO:0000259" key="1">
    <source>
        <dbReference type="Pfam" id="PF13229"/>
    </source>
</evidence>
<evidence type="ECO:0000313" key="3">
    <source>
        <dbReference type="Proteomes" id="UP000010433"/>
    </source>
</evidence>
<dbReference type="AlphaFoldDB" id="L1NIH7"/>
<dbReference type="NCBIfam" id="NF041518">
    <property type="entry name" value="choice_anch_Q"/>
    <property type="match status" value="1"/>
</dbReference>
<sequence length="404" mass="44742">MEGGNQNGFRVNVNGSDLSNTTGFRTSDIELYKNDSIRVFVELTSPINPTNNIRLLEDQLTFTLESNKQQTVLLQAYTWNALSYTNLHITTDSVLSSTQPIIIYGGIKVDSTATLTIARGTTLYFHAGAGIDVYGRLLVEGTPDAPVTLRGDRLDRMFEELPYNRVSGQWKGIRFYSSSYDNKLTYADIHSTFDGIVADSSDITRTKLTLNASSIHNCQGFGVSAANSKLTINNCVISNTLKDCVRLDGGRVSLNNCTLAQFYPFDAARGSALQLTANRFPLESFSCINTLITGYAADVLAGDKGNKSLAFDYRFDHCILRTPKVLTEDSLRYTNVVYENPADTLHTGKKHFVQIDEKTFSYDFRLSNSSTAIDKADPVTAIPTDRNAVTRDNKPDIGAYEYKH</sequence>
<dbReference type="PATRIC" id="fig|1127699.3.peg.450"/>
<gene>
    <name evidence="2" type="ORF">HMPREF9151_00494</name>
</gene>
<comment type="caution">
    <text evidence="2">The sequence shown here is derived from an EMBL/GenBank/DDBJ whole genome shotgun (WGS) entry which is preliminary data.</text>
</comment>
<dbReference type="InterPro" id="IPR011050">
    <property type="entry name" value="Pectin_lyase_fold/virulence"/>
</dbReference>
<proteinExistence type="predicted"/>
<dbReference type="STRING" id="1127699.HMPREF9151_00494"/>
<dbReference type="SUPFAM" id="SSF51126">
    <property type="entry name" value="Pectin lyase-like"/>
    <property type="match status" value="1"/>
</dbReference>
<organism evidence="2 3">
    <name type="scientific">Hoylesella saccharolytica F0055</name>
    <dbReference type="NCBI Taxonomy" id="1127699"/>
    <lineage>
        <taxon>Bacteria</taxon>
        <taxon>Pseudomonadati</taxon>
        <taxon>Bacteroidota</taxon>
        <taxon>Bacteroidia</taxon>
        <taxon>Bacteroidales</taxon>
        <taxon>Prevotellaceae</taxon>
        <taxon>Hoylesella</taxon>
    </lineage>
</organism>
<dbReference type="InterPro" id="IPR039448">
    <property type="entry name" value="Beta_helix"/>
</dbReference>
<evidence type="ECO:0000313" key="2">
    <source>
        <dbReference type="EMBL" id="EKY03075.1"/>
    </source>
</evidence>